<gene>
    <name evidence="4" type="ORF">GCM10011342_09970</name>
</gene>
<dbReference type="InterPro" id="IPR018389">
    <property type="entry name" value="DctP_fam"/>
</dbReference>
<sequence>MGDDVPEDNATTVEAGSRPAKVNRRKFMTAGALGTAALAAGCDCAERCNVSPAAGGFANDGIVERELKMVTTWPRDFPGLGDGAEHVARHITEMSGGKMRVRLYAAGELVGAFDVFDAVSGGSADLYHGADYYWTSRSRAYPFFTAVPFGMTISEIMGWTEYGGGQELWDELAGQFNIKPFAAGNTGHQMGGWFRREINSLEDLRGLKVRMPGIGGEVMRRTGAASVTLPGNELYQALQSGTIDATEWVGPWNDLAFGFYREAKFYYWPGFHEPGAQLSVGMNLDLWNDLSLQEKSIVTNACRAANNQMIAQYAHNNAIGLRSLVEDHGVQLREMPRDVMAALAENTKAVLEEIAAEDDLSRRIYESYRDALNAGSRWSAISDEAYLAVRRNLFSL</sequence>
<protein>
    <submittedName>
        <fullName evidence="4">C4-dicarboxylate ABC transporter</fullName>
    </submittedName>
</protein>
<dbReference type="PROSITE" id="PS51318">
    <property type="entry name" value="TAT"/>
    <property type="match status" value="1"/>
</dbReference>
<dbReference type="GO" id="GO:0046872">
    <property type="term" value="F:metal ion binding"/>
    <property type="evidence" value="ECO:0007669"/>
    <property type="project" value="UniProtKB-KW"/>
</dbReference>
<dbReference type="Gene3D" id="3.40.190.170">
    <property type="entry name" value="Bacterial extracellular solute-binding protein, family 7"/>
    <property type="match status" value="1"/>
</dbReference>
<dbReference type="InterPro" id="IPR006311">
    <property type="entry name" value="TAT_signal"/>
</dbReference>
<feature type="binding site" evidence="2">
    <location>
        <position position="210"/>
    </location>
    <ligand>
        <name>substrate</name>
    </ligand>
</feature>
<dbReference type="Proteomes" id="UP000613582">
    <property type="component" value="Unassembled WGS sequence"/>
</dbReference>
<dbReference type="InterPro" id="IPR038404">
    <property type="entry name" value="TRAP_DctP_sf"/>
</dbReference>
<dbReference type="Gene3D" id="3.40.190.10">
    <property type="entry name" value="Periplasmic binding protein-like II"/>
    <property type="match status" value="1"/>
</dbReference>
<comment type="caution">
    <text evidence="4">The sequence shown here is derived from an EMBL/GenBank/DDBJ whole genome shotgun (WGS) entry which is preliminary data.</text>
</comment>
<dbReference type="Pfam" id="PF03480">
    <property type="entry name" value="DctP"/>
    <property type="match status" value="1"/>
</dbReference>
<feature type="binding site" evidence="3">
    <location>
        <position position="273"/>
    </location>
    <ligand>
        <name>substrate</name>
    </ligand>
</feature>
<feature type="binding site" evidence="2">
    <location>
        <position position="189"/>
    </location>
    <ligand>
        <name>substrate</name>
    </ligand>
</feature>
<evidence type="ECO:0000313" key="4">
    <source>
        <dbReference type="EMBL" id="GGD02977.1"/>
    </source>
</evidence>
<keyword evidence="5" id="KW-1185">Reference proteome</keyword>
<name>A0A8J2Y7L0_9PROT</name>
<feature type="binding site" evidence="3">
    <location>
        <position position="247"/>
    </location>
    <ligand>
        <name>substrate</name>
    </ligand>
</feature>
<reference evidence="4" key="2">
    <citation type="submission" date="2020-09" db="EMBL/GenBank/DDBJ databases">
        <authorList>
            <person name="Sun Q."/>
            <person name="Zhou Y."/>
        </authorList>
    </citation>
    <scope>NUCLEOTIDE SEQUENCE</scope>
    <source>
        <strain evidence="4">CGMCC 1.12921</strain>
    </source>
</reference>
<evidence type="ECO:0000256" key="1">
    <source>
        <dbReference type="ARBA" id="ARBA00022729"/>
    </source>
</evidence>
<keyword evidence="1" id="KW-0732">Signal</keyword>
<dbReference type="PANTHER" id="PTHR33376:SF5">
    <property type="entry name" value="EXTRACYTOPLASMIC SOLUTE RECEPTOR PROTEIN"/>
    <property type="match status" value="1"/>
</dbReference>
<dbReference type="AlphaFoldDB" id="A0A8J2Y7L0"/>
<accession>A0A8J2Y7L0</accession>
<keyword evidence="3" id="KW-0479">Metal-binding</keyword>
<dbReference type="SUPFAM" id="SSF53850">
    <property type="entry name" value="Periplasmic binding protein-like II"/>
    <property type="match status" value="1"/>
</dbReference>
<evidence type="ECO:0000256" key="3">
    <source>
        <dbReference type="PIRSR" id="PIRSR039026-2"/>
    </source>
</evidence>
<dbReference type="PIRSF" id="PIRSF039026">
    <property type="entry name" value="SiaP"/>
    <property type="match status" value="1"/>
</dbReference>
<organism evidence="4 5">
    <name type="scientific">Aquisalinus flavus</name>
    <dbReference type="NCBI Taxonomy" id="1526572"/>
    <lineage>
        <taxon>Bacteria</taxon>
        <taxon>Pseudomonadati</taxon>
        <taxon>Pseudomonadota</taxon>
        <taxon>Alphaproteobacteria</taxon>
        <taxon>Parvularculales</taxon>
        <taxon>Parvularculaceae</taxon>
        <taxon>Aquisalinus</taxon>
    </lineage>
</organism>
<reference evidence="4" key="1">
    <citation type="journal article" date="2014" name="Int. J. Syst. Evol. Microbiol.">
        <title>Complete genome sequence of Corynebacterium casei LMG S-19264T (=DSM 44701T), isolated from a smear-ripened cheese.</title>
        <authorList>
            <consortium name="US DOE Joint Genome Institute (JGI-PGF)"/>
            <person name="Walter F."/>
            <person name="Albersmeier A."/>
            <person name="Kalinowski J."/>
            <person name="Ruckert C."/>
        </authorList>
    </citation>
    <scope>NUCLEOTIDE SEQUENCE</scope>
    <source>
        <strain evidence="4">CGMCC 1.12921</strain>
    </source>
</reference>
<feature type="binding site" evidence="3">
    <location>
        <position position="248"/>
    </location>
    <ligand>
        <name>Na(+)</name>
        <dbReference type="ChEBI" id="CHEBI:29101"/>
    </ligand>
</feature>
<evidence type="ECO:0000256" key="2">
    <source>
        <dbReference type="PIRSR" id="PIRSR039026-1"/>
    </source>
</evidence>
<dbReference type="CDD" id="cd13604">
    <property type="entry name" value="PBP2_TRAP_ketoacid_lactate_like"/>
    <property type="match status" value="1"/>
</dbReference>
<proteinExistence type="predicted"/>
<evidence type="ECO:0000313" key="5">
    <source>
        <dbReference type="Proteomes" id="UP000613582"/>
    </source>
</evidence>
<dbReference type="GO" id="GO:0055085">
    <property type="term" value="P:transmembrane transport"/>
    <property type="evidence" value="ECO:0007669"/>
    <property type="project" value="InterPro"/>
</dbReference>
<dbReference type="EMBL" id="BMGH01000001">
    <property type="protein sequence ID" value="GGD02977.1"/>
    <property type="molecule type" value="Genomic_DNA"/>
</dbReference>
<dbReference type="GO" id="GO:0031317">
    <property type="term" value="C:tripartite ATP-independent periplasmic transporter complex"/>
    <property type="evidence" value="ECO:0007669"/>
    <property type="project" value="InterPro"/>
</dbReference>
<dbReference type="InterPro" id="IPR026289">
    <property type="entry name" value="SBP_TakP-like"/>
</dbReference>
<dbReference type="PANTHER" id="PTHR33376">
    <property type="match status" value="1"/>
</dbReference>